<comment type="caution">
    <text evidence="2">The sequence shown here is derived from an EMBL/GenBank/DDBJ whole genome shotgun (WGS) entry which is preliminary data.</text>
</comment>
<dbReference type="Proteomes" id="UP000274909">
    <property type="component" value="Unassembled WGS sequence"/>
</dbReference>
<evidence type="ECO:0000313" key="3">
    <source>
        <dbReference type="Proteomes" id="UP000274909"/>
    </source>
</evidence>
<keyword evidence="3" id="KW-1185">Reference proteome</keyword>
<dbReference type="OrthoDB" id="9808942at2"/>
<sequence>MTNTTAATTSTDLTEAGSGKTVIVDGVVSKVAGIAAAQVPGVHALGGGVTRAIGAIREAINQTDKGQGVSVEVGDTQAAVDITLVAEYPVSLQKVADDVREAVTTAIEQIVGLEVTEVNVTINDVHLPTDDDAEQHDARVQ</sequence>
<dbReference type="Pfam" id="PF03780">
    <property type="entry name" value="Asp23"/>
    <property type="match status" value="1"/>
</dbReference>
<dbReference type="InterPro" id="IPR005531">
    <property type="entry name" value="Asp23"/>
</dbReference>
<gene>
    <name evidence="2" type="ORF">ELQ94_10045</name>
</gene>
<dbReference type="PANTHER" id="PTHR34297">
    <property type="entry name" value="HYPOTHETICAL CYTOSOLIC PROTEIN-RELATED"/>
    <property type="match status" value="1"/>
</dbReference>
<dbReference type="PANTHER" id="PTHR34297:SF3">
    <property type="entry name" value="ALKALINE SHOCK PROTEIN 23"/>
    <property type="match status" value="1"/>
</dbReference>
<protein>
    <submittedName>
        <fullName evidence="2">Asp23/Gls24 family envelope stress response protein</fullName>
    </submittedName>
</protein>
<accession>A0A3S0WZA8</accession>
<evidence type="ECO:0000313" key="2">
    <source>
        <dbReference type="EMBL" id="RUR01786.1"/>
    </source>
</evidence>
<dbReference type="RefSeq" id="WP_127049668.1">
    <property type="nucleotide sequence ID" value="NZ_RZGZ01000002.1"/>
</dbReference>
<dbReference type="EMBL" id="RZGZ01000002">
    <property type="protein sequence ID" value="RUR01786.1"/>
    <property type="molecule type" value="Genomic_DNA"/>
</dbReference>
<proteinExistence type="inferred from homology"/>
<evidence type="ECO:0000256" key="1">
    <source>
        <dbReference type="ARBA" id="ARBA00005721"/>
    </source>
</evidence>
<name>A0A3S0WZA8_9MICO</name>
<dbReference type="AlphaFoldDB" id="A0A3S0WZA8"/>
<organism evidence="2 3">
    <name type="scientific">Labedella endophytica</name>
    <dbReference type="NCBI Taxonomy" id="1523160"/>
    <lineage>
        <taxon>Bacteria</taxon>
        <taxon>Bacillati</taxon>
        <taxon>Actinomycetota</taxon>
        <taxon>Actinomycetes</taxon>
        <taxon>Micrococcales</taxon>
        <taxon>Microbacteriaceae</taxon>
        <taxon>Labedella</taxon>
    </lineage>
</organism>
<reference evidence="2 3" key="1">
    <citation type="submission" date="2018-12" db="EMBL/GenBank/DDBJ databases">
        <authorList>
            <person name="Li F."/>
        </authorList>
    </citation>
    <scope>NUCLEOTIDE SEQUENCE [LARGE SCALE GENOMIC DNA]</scope>
    <source>
        <strain evidence="2 3">EGI 6500705</strain>
    </source>
</reference>
<comment type="similarity">
    <text evidence="1">Belongs to the asp23 family.</text>
</comment>